<gene>
    <name evidence="8" type="ORF">SM116_14905</name>
</gene>
<reference evidence="8 9" key="1">
    <citation type="submission" date="2023-11" db="EMBL/GenBank/DDBJ databases">
        <title>Genome sequence of Microbacterium rhizosphaerae KACC 19337.</title>
        <authorList>
            <person name="Choi H."/>
            <person name="Kim S."/>
            <person name="Kim Y."/>
            <person name="Kwon S.-W."/>
            <person name="Heo J."/>
        </authorList>
    </citation>
    <scope>NUCLEOTIDE SEQUENCE [LARGE SCALE GENOMIC DNA]</scope>
    <source>
        <strain evidence="8 9">KACC 19337</strain>
    </source>
</reference>
<evidence type="ECO:0000256" key="6">
    <source>
        <dbReference type="SAM" id="SignalP"/>
    </source>
</evidence>
<feature type="domain" description="Alpha-L-arabinofuranosidase C-terminal" evidence="7">
    <location>
        <begin position="815"/>
        <end position="1168"/>
    </location>
</feature>
<dbReference type="EC" id="3.2.1.55" evidence="3"/>
<comment type="similarity">
    <text evidence="2">Belongs to the glycosyl hydrolase 51 family.</text>
</comment>
<name>A0ABZ0SJN4_9MICO</name>
<dbReference type="InterPro" id="IPR017853">
    <property type="entry name" value="GH"/>
</dbReference>
<dbReference type="Proteomes" id="UP001323798">
    <property type="component" value="Chromosome"/>
</dbReference>
<dbReference type="InterPro" id="IPR013783">
    <property type="entry name" value="Ig-like_fold"/>
</dbReference>
<dbReference type="SMART" id="SM00813">
    <property type="entry name" value="Alpha-L-AF_C"/>
    <property type="match status" value="1"/>
</dbReference>
<dbReference type="SUPFAM" id="SSF51445">
    <property type="entry name" value="(Trans)glycosidases"/>
    <property type="match status" value="1"/>
</dbReference>
<feature type="chain" id="PRO_5047352950" description="non-reducing end alpha-L-arabinofuranosidase" evidence="6">
    <location>
        <begin position="29"/>
        <end position="1543"/>
    </location>
</feature>
<dbReference type="Gene3D" id="2.60.120.260">
    <property type="entry name" value="Galactose-binding domain-like"/>
    <property type="match status" value="1"/>
</dbReference>
<organism evidence="8 9">
    <name type="scientific">Microbacterium rhizosphaerae</name>
    <dbReference type="NCBI Taxonomy" id="1678237"/>
    <lineage>
        <taxon>Bacteria</taxon>
        <taxon>Bacillati</taxon>
        <taxon>Actinomycetota</taxon>
        <taxon>Actinomycetes</taxon>
        <taxon>Micrococcales</taxon>
        <taxon>Microbacteriaceae</taxon>
        <taxon>Microbacterium</taxon>
    </lineage>
</organism>
<dbReference type="InterPro" id="IPR010720">
    <property type="entry name" value="Alpha-L-AF_C"/>
</dbReference>
<proteinExistence type="inferred from homology"/>
<dbReference type="InterPro" id="IPR003305">
    <property type="entry name" value="CenC_carb-bd"/>
</dbReference>
<dbReference type="InterPro" id="IPR051563">
    <property type="entry name" value="Glycosyl_Hydrolase_51"/>
</dbReference>
<dbReference type="RefSeq" id="WP_320941752.1">
    <property type="nucleotide sequence ID" value="NZ_BAABEU010000001.1"/>
</dbReference>
<evidence type="ECO:0000256" key="5">
    <source>
        <dbReference type="ARBA" id="ARBA00022801"/>
    </source>
</evidence>
<dbReference type="InterPro" id="IPR041542">
    <property type="entry name" value="GH43_C2"/>
</dbReference>
<dbReference type="InterPro" id="IPR013320">
    <property type="entry name" value="ConA-like_dom_sf"/>
</dbReference>
<dbReference type="InterPro" id="IPR055235">
    <property type="entry name" value="ASD1_cat"/>
</dbReference>
<dbReference type="Pfam" id="PF17851">
    <property type="entry name" value="GH43_C2"/>
    <property type="match status" value="1"/>
</dbReference>
<evidence type="ECO:0000259" key="7">
    <source>
        <dbReference type="SMART" id="SM00813"/>
    </source>
</evidence>
<dbReference type="SUPFAM" id="SSF49899">
    <property type="entry name" value="Concanavalin A-like lectins/glucanases"/>
    <property type="match status" value="2"/>
</dbReference>
<evidence type="ECO:0000256" key="3">
    <source>
        <dbReference type="ARBA" id="ARBA00012670"/>
    </source>
</evidence>
<dbReference type="Gene3D" id="3.20.20.80">
    <property type="entry name" value="Glycosidases"/>
    <property type="match status" value="1"/>
</dbReference>
<protein>
    <recommendedName>
        <fullName evidence="3">non-reducing end alpha-L-arabinofuranosidase</fullName>
        <ecNumber evidence="3">3.2.1.55</ecNumber>
    </recommendedName>
</protein>
<dbReference type="Gene3D" id="2.60.120.200">
    <property type="match status" value="1"/>
</dbReference>
<keyword evidence="4 6" id="KW-0732">Signal</keyword>
<accession>A0ABZ0SJN4</accession>
<dbReference type="NCBIfam" id="NF047446">
    <property type="entry name" value="barrel_OmpL47"/>
    <property type="match status" value="1"/>
</dbReference>
<dbReference type="InterPro" id="IPR008979">
    <property type="entry name" value="Galactose-bd-like_sf"/>
</dbReference>
<dbReference type="PANTHER" id="PTHR31776">
    <property type="entry name" value="ALPHA-L-ARABINOFURANOSIDASE 1"/>
    <property type="match status" value="1"/>
</dbReference>
<dbReference type="Pfam" id="PF02018">
    <property type="entry name" value="CBM_4_9"/>
    <property type="match status" value="1"/>
</dbReference>
<keyword evidence="9" id="KW-1185">Reference proteome</keyword>
<dbReference type="SUPFAM" id="SSF49785">
    <property type="entry name" value="Galactose-binding domain-like"/>
    <property type="match status" value="1"/>
</dbReference>
<evidence type="ECO:0000256" key="2">
    <source>
        <dbReference type="ARBA" id="ARBA00007186"/>
    </source>
</evidence>
<evidence type="ECO:0000256" key="1">
    <source>
        <dbReference type="ARBA" id="ARBA00001462"/>
    </source>
</evidence>
<keyword evidence="5" id="KW-0378">Hydrolase</keyword>
<dbReference type="Gene3D" id="2.60.40.10">
    <property type="entry name" value="Immunoglobulins"/>
    <property type="match status" value="2"/>
</dbReference>
<dbReference type="Gene3D" id="2.60.120.560">
    <property type="entry name" value="Exo-inulinase, domain 1"/>
    <property type="match status" value="1"/>
</dbReference>
<dbReference type="Pfam" id="PF16640">
    <property type="entry name" value="Big_3_5"/>
    <property type="match status" value="1"/>
</dbReference>
<sequence length="1543" mass="161383">MKRTALASVAVWGMVALSVPLTGPAASAADSPPADSTPDASTPIADSFDATTLDPRWSITNPDAANYSVGGGKLSITGQLGDTYQTNNSAKNVFFWDVPNGDFTAVTHVDATVSKVYQGAGLIAGSDLDNYVREGLTYVGGLSPSGTAIETDAESNAAFSALGFEDRPASTGETLRMQRVGSTLTTSYWVNGAWKALATRTLDVAVTKVGLYALGALDGTVTPAAFDYFALQTGTPAPITVPSDFTLATGGSSLALDGNHVVVATTASATTPVFHVASQTPGSGTTPTAVTLQVAGRPVVIDGGAVTLGDLAATPTTFQVTDAAGGLVSLRTDAGGLGNASGQLAVVPDDQALRFALTKVVKADASQIDVAADRTLVKSSPNLYGVFYEDINDAADGGLYAELVRNRSFEFSTADNKSYTSLTAWEKLARGAGAGSTSAVVDDDGRLNDMNRNYLRLQAAGAGAGIRNSGYNSGVAVASGRSYDFSVWAKSTVAQTLTVQVEDAANSRTFATATVDVDGSGTWKKYAATLTATGTTDAGRLAVLTGAASTLSLDMVSLFPEDTWVGPVNGKSVLRADLAQKVADLHPKFLRFPGGCVTNVGTFKSYAESGYTDRTRTYQWKETIGPVESRPTNWNFWGYNQSYGIGYLEYMEFAEDIGAVPLPVLSVGANGCGSTIPEMTDPVQIQRWVQDTLDLIEFATGDATTTWGAVRASLGHPKPFAMPYIGLGNEENTTTFEANFPKFEAAIRAKYPDVKIISNSGPADSGTRFDTLWAYDKSQKVDLVDEHYYNDPTWFLTHNSRYDSYDRTGPHVFLGEYASKGNTQYNAVSEAAYMTGLERNSDVVDLASYAPLFANVDNVQWAPDAIWYDNTTSWVSPDYWVQQMFSTNKGDEIVPSTQTGGLLSNPPISGGVFLSTWNTAARFDNVKVTGADGSTFFSDGFADASKWQRQSGTWSATGGVYAQTATNVTDARSIVTGAYGKDWTDYSFEVDATKTAGSEGFLLGFGATGSNSFYWWNLGGWGNTRMALQKATGGSANEVAAKEGVSVTTGKTYHLKVQITGRKIQLFQDGVLMISYDDASTQQELFNVVSRDSATGDIVVKMVNASDRTQSTTVNLNGVKVRDTGTQTVLAAAKSATNSKAAPSAVAPVTQTVTGLSDSSVHDLAPWSVTFLRMHTVDSVPPVITLGALPAQAGNGWWAPGTTVTASAADNRNALASFEYRIDGGDWTAAQSASAAAAALTGHGAHTVEFRATDADGNAATTRPTTLQIDGQGPLTRADLDAAARTVALTAVDGESGVDRSEYRIGDAAWQTYSGPFAIGDQAASIAYRSVDEAGNVEAFSTLEVAAKGAPLAASTSEATVASTTVDAGSNVPIAIRVTAAHRVTGTVAVSEGDRVNDTAILDDGVALLTVPRIAKGTHTFTVAYSGNGEVGASTATVTITAKPRTASLSVDVADRKVPIATSQVVTITGPDDATGDVRATVTRGSTVVAVVTAAFDHGTARIVIPAEALMSKGGYSVAVAYDGDDVYAPARLRADFTVVKAS</sequence>
<dbReference type="InterPro" id="IPR032109">
    <property type="entry name" value="Big_3_5"/>
</dbReference>
<dbReference type="SUPFAM" id="SSF51011">
    <property type="entry name" value="Glycosyl hydrolase domain"/>
    <property type="match status" value="1"/>
</dbReference>
<dbReference type="InterPro" id="IPR058094">
    <property type="entry name" value="Ig-like_OmpL47-like"/>
</dbReference>
<dbReference type="PANTHER" id="PTHR31776:SF26">
    <property type="entry name" value="SECRETED ARABINOSIDASE"/>
    <property type="match status" value="1"/>
</dbReference>
<evidence type="ECO:0000256" key="4">
    <source>
        <dbReference type="ARBA" id="ARBA00022729"/>
    </source>
</evidence>
<evidence type="ECO:0000313" key="9">
    <source>
        <dbReference type="Proteomes" id="UP001323798"/>
    </source>
</evidence>
<comment type="catalytic activity">
    <reaction evidence="1">
        <text>Hydrolysis of terminal non-reducing alpha-L-arabinofuranoside residues in alpha-L-arabinosides.</text>
        <dbReference type="EC" id="3.2.1.55"/>
    </reaction>
</comment>
<dbReference type="EMBL" id="CP139368">
    <property type="protein sequence ID" value="WPR89035.1"/>
    <property type="molecule type" value="Genomic_DNA"/>
</dbReference>
<dbReference type="Pfam" id="PF06964">
    <property type="entry name" value="Alpha-L-AF_C"/>
    <property type="match status" value="1"/>
</dbReference>
<dbReference type="Pfam" id="PF22848">
    <property type="entry name" value="ASD1_dom"/>
    <property type="match status" value="1"/>
</dbReference>
<evidence type="ECO:0000313" key="8">
    <source>
        <dbReference type="EMBL" id="WPR89035.1"/>
    </source>
</evidence>
<feature type="signal peptide" evidence="6">
    <location>
        <begin position="1"/>
        <end position="28"/>
    </location>
</feature>